<keyword evidence="3" id="KW-1185">Reference proteome</keyword>
<feature type="transmembrane region" description="Helical" evidence="1">
    <location>
        <begin position="49"/>
        <end position="72"/>
    </location>
</feature>
<dbReference type="Proteomes" id="UP000617979">
    <property type="component" value="Unassembled WGS sequence"/>
</dbReference>
<gene>
    <name evidence="2" type="ORF">GCM10007416_35680</name>
</gene>
<name>A0ABQ1H6Q2_9BACL</name>
<protein>
    <submittedName>
        <fullName evidence="2">Uncharacterized protein</fullName>
    </submittedName>
</protein>
<keyword evidence="1" id="KW-0472">Membrane</keyword>
<comment type="caution">
    <text evidence="2">The sequence shown here is derived from an EMBL/GenBank/DDBJ whole genome shotgun (WGS) entry which is preliminary data.</text>
</comment>
<sequence>MLENKLMAMLLQLLTISTLFFIVSSFQYFFVESMSVEPVADFFKGLFFSIVMMSLYGGAFTLLYGIPLSYLVDYIVRKIHPTWLRLLISFVLYVGIGFLGPILVWGYGYLERIPIALFGAFFAIVFWIIQELIRWRNRRIEAS</sequence>
<feature type="transmembrane region" description="Helical" evidence="1">
    <location>
        <begin position="113"/>
        <end position="129"/>
    </location>
</feature>
<reference evidence="3" key="1">
    <citation type="journal article" date="2019" name="Int. J. Syst. Evol. Microbiol.">
        <title>The Global Catalogue of Microorganisms (GCM) 10K type strain sequencing project: providing services to taxonomists for standard genome sequencing and annotation.</title>
        <authorList>
            <consortium name="The Broad Institute Genomics Platform"/>
            <consortium name="The Broad Institute Genome Sequencing Center for Infectious Disease"/>
            <person name="Wu L."/>
            <person name="Ma J."/>
        </authorList>
    </citation>
    <scope>NUCLEOTIDE SEQUENCE [LARGE SCALE GENOMIC DNA]</scope>
    <source>
        <strain evidence="3">CGMCC 1.12404</strain>
    </source>
</reference>
<dbReference type="EMBL" id="BMEX01000050">
    <property type="protein sequence ID" value="GGA59489.1"/>
    <property type="molecule type" value="Genomic_DNA"/>
</dbReference>
<dbReference type="RefSeq" id="WP_188433911.1">
    <property type="nucleotide sequence ID" value="NZ_BMEX01000050.1"/>
</dbReference>
<organism evidence="2 3">
    <name type="scientific">Kroppenstedtia guangzhouensis</name>
    <dbReference type="NCBI Taxonomy" id="1274356"/>
    <lineage>
        <taxon>Bacteria</taxon>
        <taxon>Bacillati</taxon>
        <taxon>Bacillota</taxon>
        <taxon>Bacilli</taxon>
        <taxon>Bacillales</taxon>
        <taxon>Thermoactinomycetaceae</taxon>
        <taxon>Kroppenstedtia</taxon>
    </lineage>
</organism>
<proteinExistence type="predicted"/>
<evidence type="ECO:0000256" key="1">
    <source>
        <dbReference type="SAM" id="Phobius"/>
    </source>
</evidence>
<keyword evidence="1" id="KW-0812">Transmembrane</keyword>
<accession>A0ABQ1H6Q2</accession>
<evidence type="ECO:0000313" key="2">
    <source>
        <dbReference type="EMBL" id="GGA59489.1"/>
    </source>
</evidence>
<feature type="transmembrane region" description="Helical" evidence="1">
    <location>
        <begin position="84"/>
        <end position="107"/>
    </location>
</feature>
<evidence type="ECO:0000313" key="3">
    <source>
        <dbReference type="Proteomes" id="UP000617979"/>
    </source>
</evidence>
<keyword evidence="1" id="KW-1133">Transmembrane helix</keyword>